<keyword evidence="2" id="KW-0240">DNA-directed RNA polymerase</keyword>
<sequence length="387" mass="44736">MHSSYVEKRQDVLVKQIQKASEHAQSCWDTAVQNGLFHVPARCEKCKRGRYSKKLEMVKAKNQGVAHVSAKFFKYAHYVLRCDNWTCRHRLNAVRTAPWPEKCCHTLTLEQVAEIICMWLQAKQSPPSPRTVADRVSCSRWAAQSLLDFITMKTAAVAEDMSAGKQVISRRLRPAEVYEIDGAGIGKLFVSARSEHWKRQIELWNRLHPRSATPKYFQGHVRLLGVTCRTTGWLLLKPLPVKLVPPKARPPQESRQEVAQANLLKLVPKGSVVCADGARGFPASCKKDFGNKKFRVAQVNHQKNIFTKRYTFRNLWGKAYRRIIAGTQQLDSTWRHLKKWRPQSLQQKLQSGVNPMRFKWAYSYMWRHNAKCENMLNLKTLSDTLWR</sequence>
<reference evidence="2 3" key="2">
    <citation type="submission" date="2024-05" db="EMBL/GenBank/DDBJ databases">
        <authorList>
            <person name="Chen Y."/>
            <person name="Shah S."/>
            <person name="Dougan E. K."/>
            <person name="Thang M."/>
            <person name="Chan C."/>
        </authorList>
    </citation>
    <scope>NUCLEOTIDE SEQUENCE [LARGE SCALE GENOMIC DNA]</scope>
</reference>
<dbReference type="EMBL" id="CAMXCT010001928">
    <property type="protein sequence ID" value="CAI3994254.1"/>
    <property type="molecule type" value="Genomic_DNA"/>
</dbReference>
<dbReference type="AlphaFoldDB" id="A0A9P1CM96"/>
<keyword evidence="3" id="KW-1185">Reference proteome</keyword>
<dbReference type="OrthoDB" id="10654918at2759"/>
<comment type="caution">
    <text evidence="1">The sequence shown here is derived from an EMBL/GenBank/DDBJ whole genome shotgun (WGS) entry which is preliminary data.</text>
</comment>
<proteinExistence type="predicted"/>
<evidence type="ECO:0000313" key="3">
    <source>
        <dbReference type="Proteomes" id="UP001152797"/>
    </source>
</evidence>
<dbReference type="Proteomes" id="UP001152797">
    <property type="component" value="Unassembled WGS sequence"/>
</dbReference>
<evidence type="ECO:0000313" key="2">
    <source>
        <dbReference type="EMBL" id="CAL4781566.1"/>
    </source>
</evidence>
<protein>
    <submittedName>
        <fullName evidence="2">DNA-directed RNA polymerase</fullName>
    </submittedName>
</protein>
<accession>A0A9P1CM96</accession>
<dbReference type="EMBL" id="CAMXCT020001928">
    <property type="protein sequence ID" value="CAL1147629.1"/>
    <property type="molecule type" value="Genomic_DNA"/>
</dbReference>
<evidence type="ECO:0000313" key="1">
    <source>
        <dbReference type="EMBL" id="CAI3994254.1"/>
    </source>
</evidence>
<organism evidence="1">
    <name type="scientific">Cladocopium goreaui</name>
    <dbReference type="NCBI Taxonomy" id="2562237"/>
    <lineage>
        <taxon>Eukaryota</taxon>
        <taxon>Sar</taxon>
        <taxon>Alveolata</taxon>
        <taxon>Dinophyceae</taxon>
        <taxon>Suessiales</taxon>
        <taxon>Symbiodiniaceae</taxon>
        <taxon>Cladocopium</taxon>
    </lineage>
</organism>
<dbReference type="GO" id="GO:0000428">
    <property type="term" value="C:DNA-directed RNA polymerase complex"/>
    <property type="evidence" value="ECO:0007669"/>
    <property type="project" value="UniProtKB-KW"/>
</dbReference>
<keyword evidence="2" id="KW-0804">Transcription</keyword>
<gene>
    <name evidence="1" type="ORF">C1SCF055_LOCUS20911</name>
</gene>
<name>A0A9P1CM96_9DINO</name>
<reference evidence="1" key="1">
    <citation type="submission" date="2022-10" db="EMBL/GenBank/DDBJ databases">
        <authorList>
            <person name="Chen Y."/>
            <person name="Dougan E. K."/>
            <person name="Chan C."/>
            <person name="Rhodes N."/>
            <person name="Thang M."/>
        </authorList>
    </citation>
    <scope>NUCLEOTIDE SEQUENCE</scope>
</reference>
<dbReference type="EMBL" id="CAMXCT030001928">
    <property type="protein sequence ID" value="CAL4781566.1"/>
    <property type="molecule type" value="Genomic_DNA"/>
</dbReference>